<evidence type="ECO:0000313" key="2">
    <source>
        <dbReference type="EMBL" id="MBB4699576.1"/>
    </source>
</evidence>
<dbReference type="InterPro" id="IPR013216">
    <property type="entry name" value="Methyltransf_11"/>
</dbReference>
<dbReference type="AlphaFoldDB" id="A0A7W7D635"/>
<name>A0A7W7D635_9ACTN</name>
<comment type="caution">
    <text evidence="2">The sequence shown here is derived from an EMBL/GenBank/DDBJ whole genome shotgun (WGS) entry which is preliminary data.</text>
</comment>
<keyword evidence="2" id="KW-0808">Transferase</keyword>
<evidence type="ECO:0000259" key="1">
    <source>
        <dbReference type="Pfam" id="PF08241"/>
    </source>
</evidence>
<keyword evidence="3" id="KW-1185">Reference proteome</keyword>
<gene>
    <name evidence="2" type="ORF">BJ982_001120</name>
</gene>
<dbReference type="GO" id="GO:0032259">
    <property type="term" value="P:methylation"/>
    <property type="evidence" value="ECO:0007669"/>
    <property type="project" value="UniProtKB-KW"/>
</dbReference>
<dbReference type="RefSeq" id="WP_184877207.1">
    <property type="nucleotide sequence ID" value="NZ_BOOV01000024.1"/>
</dbReference>
<dbReference type="CDD" id="cd02440">
    <property type="entry name" value="AdoMet_MTases"/>
    <property type="match status" value="1"/>
</dbReference>
<dbReference type="PANTHER" id="PTHR43591">
    <property type="entry name" value="METHYLTRANSFERASE"/>
    <property type="match status" value="1"/>
</dbReference>
<protein>
    <submittedName>
        <fullName evidence="2">SAM-dependent methyltransferase</fullName>
    </submittedName>
</protein>
<reference evidence="2 3" key="1">
    <citation type="submission" date="2020-08" db="EMBL/GenBank/DDBJ databases">
        <title>Sequencing the genomes of 1000 actinobacteria strains.</title>
        <authorList>
            <person name="Klenk H.-P."/>
        </authorList>
    </citation>
    <scope>NUCLEOTIDE SEQUENCE [LARGE SCALE GENOMIC DNA]</scope>
    <source>
        <strain evidence="2 3">DSM 45784</strain>
    </source>
</reference>
<feature type="domain" description="Methyltransferase type 11" evidence="1">
    <location>
        <begin position="108"/>
        <end position="205"/>
    </location>
</feature>
<dbReference type="GO" id="GO:0008757">
    <property type="term" value="F:S-adenosylmethionine-dependent methyltransferase activity"/>
    <property type="evidence" value="ECO:0007669"/>
    <property type="project" value="InterPro"/>
</dbReference>
<keyword evidence="2" id="KW-0489">Methyltransferase</keyword>
<evidence type="ECO:0000313" key="3">
    <source>
        <dbReference type="Proteomes" id="UP000542210"/>
    </source>
</evidence>
<dbReference type="InterPro" id="IPR029063">
    <property type="entry name" value="SAM-dependent_MTases_sf"/>
</dbReference>
<dbReference type="Gene3D" id="3.40.50.150">
    <property type="entry name" value="Vaccinia Virus protein VP39"/>
    <property type="match status" value="1"/>
</dbReference>
<organism evidence="2 3">
    <name type="scientific">Sphaerisporangium siamense</name>
    <dbReference type="NCBI Taxonomy" id="795645"/>
    <lineage>
        <taxon>Bacteria</taxon>
        <taxon>Bacillati</taxon>
        <taxon>Actinomycetota</taxon>
        <taxon>Actinomycetes</taxon>
        <taxon>Streptosporangiales</taxon>
        <taxon>Streptosporangiaceae</taxon>
        <taxon>Sphaerisporangium</taxon>
    </lineage>
</organism>
<sequence>MTVNSRLETAVRSPAKDRYLPSASLDEYLRMVAVRHPELRARLDDARMRSADRLSALVSTVNEFETDASGRGDSYRKAQQDVSVRWTGARRLLRLATPAGATGDVTVLDVLGGDGLIARAVAENAGGTAAAPTVLTGDISGTMVERALAMGLPAVRQAADYLFLRDASVDAVLLAYGTHHIAPADRPRAMAEALRVTRPGGRVVIHDFDEASPMARFFAELVHPHSAAGHDYRHFSREDMVALFQRLPAGVRVVDVYDPLVVRGRDPETARRRMCDYVADMYGIHQVMAGEKESSWRLLEEIFDHSAYLARIGAASDTPHRPTVHEMSGYCVAEVPRMALAAVAERVS</sequence>
<dbReference type="PANTHER" id="PTHR43591:SF24">
    <property type="entry name" value="2-METHOXY-6-POLYPRENYL-1,4-BENZOQUINOL METHYLASE, MITOCHONDRIAL"/>
    <property type="match status" value="1"/>
</dbReference>
<dbReference type="Pfam" id="PF08241">
    <property type="entry name" value="Methyltransf_11"/>
    <property type="match status" value="1"/>
</dbReference>
<dbReference type="Proteomes" id="UP000542210">
    <property type="component" value="Unassembled WGS sequence"/>
</dbReference>
<accession>A0A7W7D635</accession>
<dbReference type="SUPFAM" id="SSF53335">
    <property type="entry name" value="S-adenosyl-L-methionine-dependent methyltransferases"/>
    <property type="match status" value="1"/>
</dbReference>
<proteinExistence type="predicted"/>
<dbReference type="EMBL" id="JACHND010000001">
    <property type="protein sequence ID" value="MBB4699576.1"/>
    <property type="molecule type" value="Genomic_DNA"/>
</dbReference>